<evidence type="ECO:0000313" key="2">
    <source>
        <dbReference type="Proteomes" id="UP000247551"/>
    </source>
</evidence>
<dbReference type="Gene3D" id="3.40.50.720">
    <property type="entry name" value="NAD(P)-binding Rossmann-like Domain"/>
    <property type="match status" value="1"/>
</dbReference>
<evidence type="ECO:0000313" key="1">
    <source>
        <dbReference type="EMBL" id="PYF84338.1"/>
    </source>
</evidence>
<dbReference type="Proteomes" id="UP000247551">
    <property type="component" value="Unassembled WGS sequence"/>
</dbReference>
<sequence>MINALTSLLPKYFKRRPIPKKLIFVGIDYLCFALSKSLLDQNKQARQPLNIIAFIDDEPWNNRTLVHGVTVFSPSEVSALIRKHDVDIVIQVEGESIKIADNIWQDIIKTQVSIITLDKHQGLKQMQEIVYKACENIKK</sequence>
<accession>A0A318V9X9</accession>
<dbReference type="SUPFAM" id="SSF53335">
    <property type="entry name" value="S-adenosyl-L-methionine-dependent methyltransferases"/>
    <property type="match status" value="1"/>
</dbReference>
<name>A0A318V9X9_9GAMM</name>
<protein>
    <submittedName>
        <fullName evidence="1">Uncharacterized protein</fullName>
    </submittedName>
</protein>
<reference evidence="1 2" key="1">
    <citation type="submission" date="2018-06" db="EMBL/GenBank/DDBJ databases">
        <title>Genomic Encyclopedia of Type Strains, Phase III (KMG-III): the genomes of soil and plant-associated and newly described type strains.</title>
        <authorList>
            <person name="Whitman W."/>
        </authorList>
    </citation>
    <scope>NUCLEOTIDE SEQUENCE [LARGE SCALE GENOMIC DNA]</scope>
    <source>
        <strain evidence="1 2">CECT 7730</strain>
    </source>
</reference>
<organism evidence="1 2">
    <name type="scientific">Marinomonas alcarazii</name>
    <dbReference type="NCBI Taxonomy" id="491949"/>
    <lineage>
        <taxon>Bacteria</taxon>
        <taxon>Pseudomonadati</taxon>
        <taxon>Pseudomonadota</taxon>
        <taxon>Gammaproteobacteria</taxon>
        <taxon>Oceanospirillales</taxon>
        <taxon>Oceanospirillaceae</taxon>
        <taxon>Marinomonas</taxon>
    </lineage>
</organism>
<comment type="caution">
    <text evidence="1">The sequence shown here is derived from an EMBL/GenBank/DDBJ whole genome shotgun (WGS) entry which is preliminary data.</text>
</comment>
<dbReference type="InterPro" id="IPR029063">
    <property type="entry name" value="SAM-dependent_MTases_sf"/>
</dbReference>
<dbReference type="EMBL" id="QKLW01000001">
    <property type="protein sequence ID" value="PYF84338.1"/>
    <property type="molecule type" value="Genomic_DNA"/>
</dbReference>
<dbReference type="AlphaFoldDB" id="A0A318V9X9"/>
<proteinExistence type="predicted"/>
<gene>
    <name evidence="1" type="ORF">DFP75_101363</name>
</gene>
<keyword evidence="2" id="KW-1185">Reference proteome</keyword>